<dbReference type="GO" id="GO:0003677">
    <property type="term" value="F:DNA binding"/>
    <property type="evidence" value="ECO:0007669"/>
    <property type="project" value="UniProtKB-UniRule"/>
</dbReference>
<dbReference type="InterPro" id="IPR009057">
    <property type="entry name" value="Homeodomain-like_sf"/>
</dbReference>
<name>A0A6S6QP72_9FIRM</name>
<evidence type="ECO:0000313" key="3">
    <source>
        <dbReference type="Proteomes" id="UP000515561"/>
    </source>
</evidence>
<dbReference type="InterPro" id="IPR001647">
    <property type="entry name" value="HTH_TetR"/>
</dbReference>
<dbReference type="Proteomes" id="UP000515561">
    <property type="component" value="Chromosome"/>
</dbReference>
<dbReference type="AlphaFoldDB" id="A0A6S6QP72"/>
<dbReference type="SUPFAM" id="SSF46689">
    <property type="entry name" value="Homeodomain-like"/>
    <property type="match status" value="1"/>
</dbReference>
<dbReference type="RefSeq" id="WP_184095554.1">
    <property type="nucleotide sequence ID" value="NZ_AP023367.1"/>
</dbReference>
<accession>A0A6S6QP72</accession>
<dbReference type="PROSITE" id="PS50977">
    <property type="entry name" value="HTH_TETR_2"/>
    <property type="match status" value="1"/>
</dbReference>
<sequence>MPPKKQINKYQIIEKAFEMVRHEGYKSLTARKLAKELNCSTQPIYQAFTDMKELKIELIKKAQEKMLQYIMDRSDTSMPTELTYILAYIQFAGEEKYLFQLIFTSGGVNINVINELGFSGMELNLNMIIYANGIIMMLAFNSFELSNESIKNMLIHAYELFENK</sequence>
<evidence type="ECO:0000313" key="2">
    <source>
        <dbReference type="EMBL" id="BCJ93163.1"/>
    </source>
</evidence>
<dbReference type="EMBL" id="AP023367">
    <property type="protein sequence ID" value="BCJ93163.1"/>
    <property type="molecule type" value="Genomic_DNA"/>
</dbReference>
<dbReference type="KEGG" id="acel:acsn021_07320"/>
<organism evidence="2 3">
    <name type="scientific">Anaerocolumna cellulosilytica</name>
    <dbReference type="NCBI Taxonomy" id="433286"/>
    <lineage>
        <taxon>Bacteria</taxon>
        <taxon>Bacillati</taxon>
        <taxon>Bacillota</taxon>
        <taxon>Clostridia</taxon>
        <taxon>Lachnospirales</taxon>
        <taxon>Lachnospiraceae</taxon>
        <taxon>Anaerocolumna</taxon>
    </lineage>
</organism>
<dbReference type="Pfam" id="PF00440">
    <property type="entry name" value="TetR_N"/>
    <property type="match status" value="1"/>
</dbReference>
<reference evidence="2 3" key="1">
    <citation type="journal article" date="2016" name="Int. J. Syst. Evol. Microbiol.">
        <title>Descriptions of Anaerotaenia torta gen. nov., sp. nov. and Anaerocolumna cellulosilytica gen. nov., sp. nov. isolated from a methanogenic reactor of cattle waste.</title>
        <authorList>
            <person name="Uek A."/>
            <person name="Ohtaki Y."/>
            <person name="Kaku N."/>
            <person name="Ueki K."/>
        </authorList>
    </citation>
    <scope>NUCLEOTIDE SEQUENCE [LARGE SCALE GENOMIC DNA]</scope>
    <source>
        <strain evidence="2 3">SN021</strain>
    </source>
</reference>
<evidence type="ECO:0000256" key="1">
    <source>
        <dbReference type="ARBA" id="ARBA00023125"/>
    </source>
</evidence>
<dbReference type="Gene3D" id="1.10.357.10">
    <property type="entry name" value="Tetracycline Repressor, domain 2"/>
    <property type="match status" value="1"/>
</dbReference>
<keyword evidence="3" id="KW-1185">Reference proteome</keyword>
<keyword evidence="1" id="KW-0238">DNA-binding</keyword>
<protein>
    <submittedName>
        <fullName evidence="2">Uncharacterized protein</fullName>
    </submittedName>
</protein>
<gene>
    <name evidence="2" type="ORF">acsn021_07320</name>
</gene>
<proteinExistence type="predicted"/>